<dbReference type="EMBL" id="JAEMWU010000004">
    <property type="protein sequence ID" value="MBN8207064.1"/>
    <property type="molecule type" value="Genomic_DNA"/>
</dbReference>
<sequence length="214" mass="22058">MSRPSAAVYRRRRLLVIVVAFVAVAAISGGVWLALAQPWSSASDAPAASATPEATASAPTDTASASPSPSPDDTEPPGVVACEAGDIVVVAQTDADTYGAGELPQLSISLTNNGARDCTMNVGSSTQKFVVTSGSDTWWRSTDCQTEPSDMIVTLEAGTTVTSATPVVWDRTRSSVDTCDAEHRPQAPGGGSSYHVSVEIGGFEGASTKQIILR</sequence>
<feature type="region of interest" description="Disordered" evidence="1">
    <location>
        <begin position="43"/>
        <end position="79"/>
    </location>
</feature>
<protein>
    <recommendedName>
        <fullName evidence="4">DUF4232 domain-containing protein</fullName>
    </recommendedName>
</protein>
<gene>
    <name evidence="2" type="ORF">JF543_14005</name>
</gene>
<dbReference type="AlphaFoldDB" id="A0A939DZA5"/>
<accession>A0A939DZA5</accession>
<name>A0A939DZA5_9MICO</name>
<proteinExistence type="predicted"/>
<evidence type="ECO:0000313" key="2">
    <source>
        <dbReference type="EMBL" id="MBN8207064.1"/>
    </source>
</evidence>
<comment type="caution">
    <text evidence="2">The sequence shown here is derived from an EMBL/GenBank/DDBJ whole genome shotgun (WGS) entry which is preliminary data.</text>
</comment>
<evidence type="ECO:0000256" key="1">
    <source>
        <dbReference type="SAM" id="MobiDB-lite"/>
    </source>
</evidence>
<dbReference type="RefSeq" id="WP_206824882.1">
    <property type="nucleotide sequence ID" value="NZ_JAEMWU010000004.1"/>
</dbReference>
<feature type="compositionally biased region" description="Low complexity" evidence="1">
    <location>
        <begin position="43"/>
        <end position="67"/>
    </location>
</feature>
<evidence type="ECO:0008006" key="4">
    <source>
        <dbReference type="Google" id="ProtNLM"/>
    </source>
</evidence>
<dbReference type="Proteomes" id="UP000664385">
    <property type="component" value="Unassembled WGS sequence"/>
</dbReference>
<reference evidence="2" key="1">
    <citation type="submission" date="2020-12" db="EMBL/GenBank/DDBJ databases">
        <title>PHA producing bacteria isolated from mangrove.</title>
        <authorList>
            <person name="Zheng W."/>
            <person name="Yu S."/>
            <person name="Huang Y."/>
        </authorList>
    </citation>
    <scope>NUCLEOTIDE SEQUENCE</scope>
    <source>
        <strain evidence="2">GN8-5</strain>
    </source>
</reference>
<organism evidence="2 3">
    <name type="scientific">Microbacterium esteraromaticum</name>
    <dbReference type="NCBI Taxonomy" id="57043"/>
    <lineage>
        <taxon>Bacteria</taxon>
        <taxon>Bacillati</taxon>
        <taxon>Actinomycetota</taxon>
        <taxon>Actinomycetes</taxon>
        <taxon>Micrococcales</taxon>
        <taxon>Microbacteriaceae</taxon>
        <taxon>Microbacterium</taxon>
    </lineage>
</organism>
<evidence type="ECO:0000313" key="3">
    <source>
        <dbReference type="Proteomes" id="UP000664385"/>
    </source>
</evidence>